<keyword evidence="2" id="KW-1185">Reference proteome</keyword>
<accession>A0A0G4NYQ7</accession>
<name>A0A0G4NYQ7_PENC3</name>
<dbReference type="Proteomes" id="UP000053732">
    <property type="component" value="Unassembled WGS sequence"/>
</dbReference>
<proteinExistence type="predicted"/>
<dbReference type="AlphaFoldDB" id="A0A0G4NYQ7"/>
<gene>
    <name evidence="1" type="ORF">PCAMFM013_S002g001063</name>
</gene>
<sequence>MRVDPRAKERTDLLAVIAVDGSTCKQNSHRTESHAMATTRGIQKTRDSNGIALEALPHSQSDTGSPLGPGSFPLLEKWNQPRVNIHRTFATFWAFLVMGANDAAYGVTYS</sequence>
<protein>
    <submittedName>
        <fullName evidence="1">Sucrose/H+ symporter, plant</fullName>
    </submittedName>
</protein>
<dbReference type="EMBL" id="HG793135">
    <property type="protein sequence ID" value="CRL19193.1"/>
    <property type="molecule type" value="Genomic_DNA"/>
</dbReference>
<reference evidence="1 2" key="1">
    <citation type="journal article" date="2014" name="Nat. Commun.">
        <title>Multiple recent horizontal transfers of a large genomic region in cheese making fungi.</title>
        <authorList>
            <person name="Cheeseman K."/>
            <person name="Ropars J."/>
            <person name="Renault P."/>
            <person name="Dupont J."/>
            <person name="Gouzy J."/>
            <person name="Branca A."/>
            <person name="Abraham A.L."/>
            <person name="Ceppi M."/>
            <person name="Conseiller E."/>
            <person name="Debuchy R."/>
            <person name="Malagnac F."/>
            <person name="Goarin A."/>
            <person name="Silar P."/>
            <person name="Lacoste S."/>
            <person name="Sallet E."/>
            <person name="Bensimon A."/>
            <person name="Giraud T."/>
            <person name="Brygoo Y."/>
        </authorList>
    </citation>
    <scope>NUCLEOTIDE SEQUENCE [LARGE SCALE GENOMIC DNA]</scope>
    <source>
        <strain evidence="2">FM 013</strain>
    </source>
</reference>
<organism evidence="1 2">
    <name type="scientific">Penicillium camemberti (strain FM 013)</name>
    <dbReference type="NCBI Taxonomy" id="1429867"/>
    <lineage>
        <taxon>Eukaryota</taxon>
        <taxon>Fungi</taxon>
        <taxon>Dikarya</taxon>
        <taxon>Ascomycota</taxon>
        <taxon>Pezizomycotina</taxon>
        <taxon>Eurotiomycetes</taxon>
        <taxon>Eurotiomycetidae</taxon>
        <taxon>Eurotiales</taxon>
        <taxon>Aspergillaceae</taxon>
        <taxon>Penicillium</taxon>
    </lineage>
</organism>
<evidence type="ECO:0000313" key="1">
    <source>
        <dbReference type="EMBL" id="CRL19193.1"/>
    </source>
</evidence>
<evidence type="ECO:0000313" key="2">
    <source>
        <dbReference type="Proteomes" id="UP000053732"/>
    </source>
</evidence>